<dbReference type="GO" id="GO:0006424">
    <property type="term" value="P:glutamyl-tRNA aminoacylation"/>
    <property type="evidence" value="ECO:0007669"/>
    <property type="project" value="UniProtKB-UniRule"/>
</dbReference>
<dbReference type="InterPro" id="IPR033910">
    <property type="entry name" value="GluRS_core"/>
</dbReference>
<dbReference type="GO" id="GO:0004818">
    <property type="term" value="F:glutamate-tRNA ligase activity"/>
    <property type="evidence" value="ECO:0007669"/>
    <property type="project" value="UniProtKB-UniRule"/>
</dbReference>
<dbReference type="InterPro" id="IPR000924">
    <property type="entry name" value="Glu/Gln-tRNA-synth"/>
</dbReference>
<dbReference type="Pfam" id="PF00749">
    <property type="entry name" value="tRNA-synt_1c"/>
    <property type="match status" value="1"/>
</dbReference>
<feature type="domain" description="Glutamyl/glutaminyl-tRNA synthetase class Ib catalytic" evidence="8">
    <location>
        <begin position="3"/>
        <end position="298"/>
    </location>
</feature>
<keyword evidence="3 7" id="KW-0547">Nucleotide-binding</keyword>
<dbReference type="PRINTS" id="PR00987">
    <property type="entry name" value="TRNASYNTHGLU"/>
</dbReference>
<dbReference type="GO" id="GO:0000049">
    <property type="term" value="F:tRNA binding"/>
    <property type="evidence" value="ECO:0007669"/>
    <property type="project" value="InterPro"/>
</dbReference>
<name>A0A2H0WQ48_9BACT</name>
<feature type="short sequence motif" description="'HIGH' region" evidence="7">
    <location>
        <begin position="10"/>
        <end position="20"/>
    </location>
</feature>
<dbReference type="Pfam" id="PF19269">
    <property type="entry name" value="Anticodon_2"/>
    <property type="match status" value="1"/>
</dbReference>
<feature type="binding site" evidence="7">
    <location>
        <position position="100"/>
    </location>
    <ligand>
        <name>Zn(2+)</name>
        <dbReference type="ChEBI" id="CHEBI:29105"/>
    </ligand>
</feature>
<comment type="similarity">
    <text evidence="1 7">Belongs to the class-I aminoacyl-tRNA synthetase family. Glutamate--tRNA ligase type 1 subfamily.</text>
</comment>
<gene>
    <name evidence="7" type="primary">gltX</name>
    <name evidence="10" type="ORF">COT64_00775</name>
</gene>
<dbReference type="InterPro" id="IPR014729">
    <property type="entry name" value="Rossmann-like_a/b/a_fold"/>
</dbReference>
<comment type="subunit">
    <text evidence="7">Monomer.</text>
</comment>
<dbReference type="EC" id="6.1.1.17" evidence="7"/>
<dbReference type="InterPro" id="IPR004527">
    <property type="entry name" value="Glu-tRNA-ligase_bac/mito"/>
</dbReference>
<organism evidence="10 11">
    <name type="scientific">Candidatus Shapirobacteria bacterium CG09_land_8_20_14_0_10_39_12</name>
    <dbReference type="NCBI Taxonomy" id="1974885"/>
    <lineage>
        <taxon>Bacteria</taxon>
        <taxon>Candidatus Shapironibacteriota</taxon>
    </lineage>
</organism>
<feature type="binding site" evidence="7">
    <location>
        <position position="98"/>
    </location>
    <ligand>
        <name>Zn(2+)</name>
        <dbReference type="ChEBI" id="CHEBI:29105"/>
    </ligand>
</feature>
<keyword evidence="6 7" id="KW-0030">Aminoacyl-tRNA synthetase</keyword>
<dbReference type="PANTHER" id="PTHR43311">
    <property type="entry name" value="GLUTAMATE--TRNA LIGASE"/>
    <property type="match status" value="1"/>
</dbReference>
<evidence type="ECO:0000259" key="9">
    <source>
        <dbReference type="Pfam" id="PF19269"/>
    </source>
</evidence>
<dbReference type="AlphaFoldDB" id="A0A2H0WQ48"/>
<dbReference type="InterPro" id="IPR001412">
    <property type="entry name" value="aa-tRNA-synth_I_CS"/>
</dbReference>
<proteinExistence type="inferred from homology"/>
<keyword evidence="7" id="KW-0479">Metal-binding</keyword>
<evidence type="ECO:0000256" key="2">
    <source>
        <dbReference type="ARBA" id="ARBA00022598"/>
    </source>
</evidence>
<keyword evidence="2 7" id="KW-0436">Ligase</keyword>
<dbReference type="CDD" id="cd00808">
    <property type="entry name" value="GluRS_core"/>
    <property type="match status" value="1"/>
</dbReference>
<keyword evidence="4 7" id="KW-0067">ATP-binding</keyword>
<evidence type="ECO:0000256" key="6">
    <source>
        <dbReference type="ARBA" id="ARBA00023146"/>
    </source>
</evidence>
<comment type="cofactor">
    <cofactor evidence="7">
        <name>Zn(2+)</name>
        <dbReference type="ChEBI" id="CHEBI:29105"/>
    </cofactor>
    <text evidence="7">Binds 1 zinc ion per subunit.</text>
</comment>
<evidence type="ECO:0000256" key="1">
    <source>
        <dbReference type="ARBA" id="ARBA00007894"/>
    </source>
</evidence>
<evidence type="ECO:0000313" key="10">
    <source>
        <dbReference type="EMBL" id="PIS14792.1"/>
    </source>
</evidence>
<dbReference type="PANTHER" id="PTHR43311:SF2">
    <property type="entry name" value="GLUTAMATE--TRNA LIGASE, MITOCHONDRIAL-RELATED"/>
    <property type="match status" value="1"/>
</dbReference>
<reference evidence="11" key="1">
    <citation type="submission" date="2017-09" db="EMBL/GenBank/DDBJ databases">
        <title>Depth-based differentiation of microbial function through sediment-hosted aquifers and enrichment of novel symbionts in the deep terrestrial subsurface.</title>
        <authorList>
            <person name="Probst A.J."/>
            <person name="Ladd B."/>
            <person name="Jarett J.K."/>
            <person name="Geller-Mcgrath D.E."/>
            <person name="Sieber C.M.K."/>
            <person name="Emerson J.B."/>
            <person name="Anantharaman K."/>
            <person name="Thomas B.C."/>
            <person name="Malmstrom R."/>
            <person name="Stieglmeier M."/>
            <person name="Klingl A."/>
            <person name="Woyke T."/>
            <person name="Ryan C.M."/>
            <person name="Banfield J.F."/>
        </authorList>
    </citation>
    <scope>NUCLEOTIDE SEQUENCE [LARGE SCALE GENOMIC DNA]</scope>
</reference>
<feature type="short sequence motif" description="'KMSKS' region" evidence="7">
    <location>
        <begin position="229"/>
        <end position="233"/>
    </location>
</feature>
<keyword evidence="5 7" id="KW-0648">Protein biosynthesis</keyword>
<dbReference type="GO" id="GO:0008270">
    <property type="term" value="F:zinc ion binding"/>
    <property type="evidence" value="ECO:0007669"/>
    <property type="project" value="UniProtKB-UniRule"/>
</dbReference>
<dbReference type="HAMAP" id="MF_00022">
    <property type="entry name" value="Glu_tRNA_synth_type1"/>
    <property type="match status" value="1"/>
</dbReference>
<dbReference type="InterPro" id="IPR020751">
    <property type="entry name" value="aa-tRNA-synth_I_codon-bd_sub2"/>
</dbReference>
<evidence type="ECO:0000256" key="3">
    <source>
        <dbReference type="ARBA" id="ARBA00022741"/>
    </source>
</evidence>
<dbReference type="NCBIfam" id="TIGR00464">
    <property type="entry name" value="gltX_bact"/>
    <property type="match status" value="1"/>
</dbReference>
<feature type="binding site" evidence="7">
    <location>
        <position position="118"/>
    </location>
    <ligand>
        <name>Zn(2+)</name>
        <dbReference type="ChEBI" id="CHEBI:29105"/>
    </ligand>
</feature>
<comment type="caution">
    <text evidence="10">The sequence shown here is derived from an EMBL/GenBank/DDBJ whole genome shotgun (WGS) entry which is preliminary data.</text>
</comment>
<dbReference type="GO" id="GO:0005524">
    <property type="term" value="F:ATP binding"/>
    <property type="evidence" value="ECO:0007669"/>
    <property type="project" value="UniProtKB-UniRule"/>
</dbReference>
<feature type="binding site" evidence="7">
    <location>
        <position position="120"/>
    </location>
    <ligand>
        <name>Zn(2+)</name>
        <dbReference type="ChEBI" id="CHEBI:29105"/>
    </ligand>
</feature>
<dbReference type="Proteomes" id="UP000230775">
    <property type="component" value="Unassembled WGS sequence"/>
</dbReference>
<dbReference type="InterPro" id="IPR049940">
    <property type="entry name" value="GluQ/Sye"/>
</dbReference>
<dbReference type="InterPro" id="IPR045462">
    <property type="entry name" value="aa-tRNA-synth_I_cd-bd"/>
</dbReference>
<dbReference type="InterPro" id="IPR008925">
    <property type="entry name" value="aa_tRNA-synth_I_cd-bd_sf"/>
</dbReference>
<dbReference type="Gene3D" id="1.10.10.350">
    <property type="match status" value="1"/>
</dbReference>
<feature type="domain" description="Aminoacyl-tRNA synthetase class I anticodon-binding" evidence="9">
    <location>
        <begin position="326"/>
        <end position="447"/>
    </location>
</feature>
<evidence type="ECO:0000313" key="11">
    <source>
        <dbReference type="Proteomes" id="UP000230775"/>
    </source>
</evidence>
<comment type="function">
    <text evidence="7">Catalyzes the attachment of glutamate to tRNA(Glu) in a two-step reaction: glutamate is first activated by ATP to form Glu-AMP and then transferred to the acceptor end of tRNA(Glu).</text>
</comment>
<evidence type="ECO:0000256" key="7">
    <source>
        <dbReference type="HAMAP-Rule" id="MF_00022"/>
    </source>
</evidence>
<dbReference type="GO" id="GO:0005829">
    <property type="term" value="C:cytosol"/>
    <property type="evidence" value="ECO:0007669"/>
    <property type="project" value="TreeGrafter"/>
</dbReference>
<evidence type="ECO:0000256" key="5">
    <source>
        <dbReference type="ARBA" id="ARBA00022917"/>
    </source>
</evidence>
<dbReference type="EMBL" id="PEZI01000019">
    <property type="protein sequence ID" value="PIS14792.1"/>
    <property type="molecule type" value="Genomic_DNA"/>
</dbReference>
<dbReference type="SUPFAM" id="SSF48163">
    <property type="entry name" value="An anticodon-binding domain of class I aminoacyl-tRNA synthetases"/>
    <property type="match status" value="1"/>
</dbReference>
<evidence type="ECO:0000256" key="4">
    <source>
        <dbReference type="ARBA" id="ARBA00022840"/>
    </source>
</evidence>
<accession>A0A2H0WQ48</accession>
<keyword evidence="7" id="KW-0963">Cytoplasm</keyword>
<dbReference type="Gene3D" id="3.40.50.620">
    <property type="entry name" value="HUPs"/>
    <property type="match status" value="1"/>
</dbReference>
<protein>
    <recommendedName>
        <fullName evidence="7">Glutamate--tRNA ligase</fullName>
        <ecNumber evidence="7">6.1.1.17</ecNumber>
    </recommendedName>
    <alternativeName>
        <fullName evidence="7">Glutamyl-tRNA synthetase</fullName>
        <shortName evidence="7">GluRS</shortName>
    </alternativeName>
</protein>
<sequence>MSQIRTRFAPSPTGSMHIGNLRTALYAYALAKHSDGKFILRIEDTDKKREVQGIVDEIKEQLSVFKLIWDEYYVQSERLNLYKKAAQKLVEENHAFYCQCLARNAKEEGYSEIVRDPCRDKNLKSGAIKLKVPAGEKISFKDFVLDKVIEWSTDTVPDTTLLKSEEEGALPTYHLAAVVDDHEMKISHVLRGHDWMPSTPVHLLVYKYLGFEPPQIGHLTDILDPDGGKLSKRKGSVSVKEMLAEGYLPEALLNFIMLLGWAPKDNRELFTLQEFVENFQKGSLQIANPVFNRKKLDWFNGEYIRQLSVDQLNSLFIVHCSLFSSLNPKKQIAITKLVQDRIVKLSDFNTLAGFLFERPKVDVSLFSNLSFKEHLKGAISSLASVSDWTNETIQTSLTSLISQNNWKTGDFFMSFRIALSGSKFTPPITNCAEILGKEETLSRLKSVL</sequence>
<dbReference type="SUPFAM" id="SSF52374">
    <property type="entry name" value="Nucleotidylyl transferase"/>
    <property type="match status" value="1"/>
</dbReference>
<comment type="catalytic activity">
    <reaction evidence="7">
        <text>tRNA(Glu) + L-glutamate + ATP = L-glutamyl-tRNA(Glu) + AMP + diphosphate</text>
        <dbReference type="Rhea" id="RHEA:23540"/>
        <dbReference type="Rhea" id="RHEA-COMP:9663"/>
        <dbReference type="Rhea" id="RHEA-COMP:9680"/>
        <dbReference type="ChEBI" id="CHEBI:29985"/>
        <dbReference type="ChEBI" id="CHEBI:30616"/>
        <dbReference type="ChEBI" id="CHEBI:33019"/>
        <dbReference type="ChEBI" id="CHEBI:78442"/>
        <dbReference type="ChEBI" id="CHEBI:78520"/>
        <dbReference type="ChEBI" id="CHEBI:456215"/>
        <dbReference type="EC" id="6.1.1.17"/>
    </reaction>
</comment>
<evidence type="ECO:0000259" key="8">
    <source>
        <dbReference type="Pfam" id="PF00749"/>
    </source>
</evidence>
<dbReference type="InterPro" id="IPR020058">
    <property type="entry name" value="Glu/Gln-tRNA-synth_Ib_cat-dom"/>
</dbReference>
<comment type="subcellular location">
    <subcellularLocation>
        <location evidence="7">Cytoplasm</location>
    </subcellularLocation>
</comment>
<feature type="binding site" evidence="7">
    <location>
        <position position="232"/>
    </location>
    <ligand>
        <name>ATP</name>
        <dbReference type="ChEBI" id="CHEBI:30616"/>
    </ligand>
</feature>
<dbReference type="PROSITE" id="PS00178">
    <property type="entry name" value="AA_TRNA_LIGASE_I"/>
    <property type="match status" value="1"/>
</dbReference>
<keyword evidence="7" id="KW-0862">Zinc</keyword>